<protein>
    <submittedName>
        <fullName evidence="2">Uncharacterized protein</fullName>
    </submittedName>
</protein>
<accession>A0A410FTP2</accession>
<organism evidence="2 3">
    <name type="scientific">Bipolaricaulis sibiricus</name>
    <dbReference type="NCBI Taxonomy" id="2501609"/>
    <lineage>
        <taxon>Bacteria</taxon>
        <taxon>Candidatus Bipolaricaulota</taxon>
        <taxon>Candidatus Bipolaricaulia</taxon>
        <taxon>Candidatus Bipolaricaulales</taxon>
        <taxon>Candidatus Bipolaricaulaceae</taxon>
        <taxon>Candidatus Bipolaricaulis</taxon>
    </lineage>
</organism>
<name>A0A410FTP2_BIPS1</name>
<evidence type="ECO:0000256" key="1">
    <source>
        <dbReference type="SAM" id="MobiDB-lite"/>
    </source>
</evidence>
<feature type="compositionally biased region" description="Low complexity" evidence="1">
    <location>
        <begin position="21"/>
        <end position="31"/>
    </location>
</feature>
<feature type="region of interest" description="Disordered" evidence="1">
    <location>
        <begin position="21"/>
        <end position="53"/>
    </location>
</feature>
<sequence length="53" mass="5844">MGGLNEEVVVVRHQAVGVAGQGQAWRWTRSVSRSRNRRRSGHGAPVHAGMHEK</sequence>
<dbReference type="KEGG" id="bih:BIP78_0565"/>
<gene>
    <name evidence="2" type="ORF">BIP78_0565</name>
</gene>
<evidence type="ECO:0000313" key="3">
    <source>
        <dbReference type="Proteomes" id="UP000287233"/>
    </source>
</evidence>
<dbReference type="AlphaFoldDB" id="A0A410FTP2"/>
<reference evidence="3" key="1">
    <citation type="submission" date="2018-12" db="EMBL/GenBank/DDBJ databases">
        <title>Complete genome sequence of an uncultured bacterium of the candidate phylum Bipolaricaulota.</title>
        <authorList>
            <person name="Kadnikov V.V."/>
            <person name="Mardanov A.V."/>
            <person name="Beletsky A.V."/>
            <person name="Frank Y.A."/>
            <person name="Karnachuk O.V."/>
            <person name="Ravin N.V."/>
        </authorList>
    </citation>
    <scope>NUCLEOTIDE SEQUENCE [LARGE SCALE GENOMIC DNA]</scope>
</reference>
<evidence type="ECO:0000313" key="2">
    <source>
        <dbReference type="EMBL" id="QAA76331.1"/>
    </source>
</evidence>
<dbReference type="EMBL" id="CP034928">
    <property type="protein sequence ID" value="QAA76331.1"/>
    <property type="molecule type" value="Genomic_DNA"/>
</dbReference>
<feature type="compositionally biased region" description="Basic residues" evidence="1">
    <location>
        <begin position="32"/>
        <end position="41"/>
    </location>
</feature>
<proteinExistence type="predicted"/>
<dbReference type="Proteomes" id="UP000287233">
    <property type="component" value="Chromosome"/>
</dbReference>